<dbReference type="PANTHER" id="PTHR46017">
    <property type="entry name" value="ALPHA-MANNOSIDASE 2C1"/>
    <property type="match status" value="1"/>
</dbReference>
<dbReference type="Gene3D" id="1.20.1270.50">
    <property type="entry name" value="Glycoside hydrolase family 38, central domain"/>
    <property type="match status" value="1"/>
</dbReference>
<evidence type="ECO:0000256" key="2">
    <source>
        <dbReference type="ARBA" id="ARBA00022723"/>
    </source>
</evidence>
<feature type="domain" description="Glycoside hydrolase family 38 central" evidence="5">
    <location>
        <begin position="517"/>
        <end position="593"/>
    </location>
</feature>
<dbReference type="Pfam" id="PF17677">
    <property type="entry name" value="Glyco_hydro38C2"/>
    <property type="match status" value="1"/>
</dbReference>
<evidence type="ECO:0000256" key="4">
    <source>
        <dbReference type="ARBA" id="ARBA00023295"/>
    </source>
</evidence>
<dbReference type="InterPro" id="IPR011013">
    <property type="entry name" value="Gal_mutarotase_sf_dom"/>
</dbReference>
<sequence length="1033" mass="116349">MSVSLTLNEIERRLFDLLASTFLDFQDYPEWFHEGVRVQLPFYKSLDKYAGLVFENSVNLPGRGGKWLLRLDMTGNGELYVDGSLYQAIDEYHKLVVIDPGEHTLRVTATPRRLFGENPWSLGFLGACAANVMWEEFNTVLAVMDLLSLAKQQETVREALTRAAARISVTPSLLQVYALARTLYGVSPHESSPEYRGLRWDYGYVASVYGPGVYKKILEDTPRPDPSRVQKTVGDVLEELRDLLSDTARTGRVYLFGHAHIDTAWLWPYSETRLKVRRTFSTVVRLAEMGYRFTFVQSGAQNYEWLESIDPLLFNKIKRLVQQGLWLPAGGMWVESDTQLLQGESLARQFLYGQRYFLEKFGRTCRIGWLPDSFGFSAQLPQILRKSGVDVFVTHKVMWNDTNEFPYHAFVWRGLDGSEVATHILVQTYNGVLRVEELQALWDKYKQKDVFPVAVHAYGFGDGGGGPTFTMLERLKLLEKLKLVPELVVAPKEEEYISTLTKSMGKLPVWEGEIYNEFHRGVYTTNLRVKQLVARAENEVMWSDYLSALAYLRGKRLPGSTQAYWKTILRNQFHDVLPGSSCREAYEEAYGELEDALQGLSDLSSSLVELLASEIQAPAGSIVVFNRLPWEAAYVVELPSCKYESPNLLACQELGGTAIAVVRIPSLGYTSLSPSLKPSVRGEARASHKDGKVILENEYLEVVIGREGLVESVMRKGDEFGFVKRTELLVHVDKPGVFDAWDIEKSALRLPPDRLELVEGPKIIMSGPAVASATSIFKYNGSTVRITVSLYSGLEIAELKFVFDWVERSRLLKLWIEAGVETDTAVCHVPFGAVKRPTRAVERRTEAMFEVPALNWVDLSDGSRGLAILSVDRHGYSFDGSRVGVSLLKAASMPNPWSDMGMLETRVYLYPHKSNYHEGSVYRRAYEILAGAKKTVKNSGDGSLPPNGSLLTVKDLLLETLKVSEAGDGVILRLYDLSGKGSKGSVIFPVVGDVYETDIVELHNKLLRDRVCEFFMELRPFEIKTVKFVPRHD</sequence>
<evidence type="ECO:0000259" key="5">
    <source>
        <dbReference type="SMART" id="SM00872"/>
    </source>
</evidence>
<dbReference type="HOGENOM" id="CLU_003442_1_0_2"/>
<proteinExistence type="inferred from homology"/>
<dbReference type="EMBL" id="CP009961">
    <property type="protein sequence ID" value="AKG38482.1"/>
    <property type="molecule type" value="Genomic_DNA"/>
</dbReference>
<dbReference type="SUPFAM" id="SSF88713">
    <property type="entry name" value="Glycoside hydrolase/deacetylase"/>
    <property type="match status" value="1"/>
</dbReference>
<dbReference type="InterPro" id="IPR041147">
    <property type="entry name" value="GH38_C"/>
</dbReference>
<dbReference type="KEGG" id="thf:MA03_03185"/>
<dbReference type="SMART" id="SM00872">
    <property type="entry name" value="Alpha-mann_mid"/>
    <property type="match status" value="1"/>
</dbReference>
<dbReference type="Pfam" id="PF01074">
    <property type="entry name" value="Glyco_hydro_38N"/>
    <property type="match status" value="1"/>
</dbReference>
<comment type="similarity">
    <text evidence="1">Belongs to the glycosyl hydrolase 38 family.</text>
</comment>
<keyword evidence="2" id="KW-0479">Metal-binding</keyword>
<dbReference type="STRING" id="1550241.MA03_03185"/>
<name>A0A0F7FI77_9CREN</name>
<dbReference type="SUPFAM" id="SSF74650">
    <property type="entry name" value="Galactose mutarotase-like"/>
    <property type="match status" value="1"/>
</dbReference>
<dbReference type="InterPro" id="IPR015341">
    <property type="entry name" value="Glyco_hydro_38_cen"/>
</dbReference>
<dbReference type="CDD" id="cd10789">
    <property type="entry name" value="GH38N_AMII_ER_cytosolic"/>
    <property type="match status" value="1"/>
</dbReference>
<dbReference type="Pfam" id="PF09261">
    <property type="entry name" value="Alpha-mann_mid"/>
    <property type="match status" value="1"/>
</dbReference>
<gene>
    <name evidence="6" type="ORF">MA03_03185</name>
</gene>
<dbReference type="InterPro" id="IPR011330">
    <property type="entry name" value="Glyco_hydro/deAcase_b/a-brl"/>
</dbReference>
<dbReference type="InterPro" id="IPR011682">
    <property type="entry name" value="Glyco_hydro_38_C"/>
</dbReference>
<dbReference type="InterPro" id="IPR028995">
    <property type="entry name" value="Glyco_hydro_57/38_cen_sf"/>
</dbReference>
<keyword evidence="7" id="KW-1185">Reference proteome</keyword>
<dbReference type="Gene3D" id="3.20.110.10">
    <property type="entry name" value="Glycoside hydrolase 38, N terminal domain"/>
    <property type="match status" value="1"/>
</dbReference>
<dbReference type="GO" id="GO:0030246">
    <property type="term" value="F:carbohydrate binding"/>
    <property type="evidence" value="ECO:0007669"/>
    <property type="project" value="InterPro"/>
</dbReference>
<dbReference type="InterPro" id="IPR027291">
    <property type="entry name" value="Glyco_hydro_38_N_sf"/>
</dbReference>
<evidence type="ECO:0000256" key="1">
    <source>
        <dbReference type="ARBA" id="ARBA00009792"/>
    </source>
</evidence>
<evidence type="ECO:0000256" key="3">
    <source>
        <dbReference type="ARBA" id="ARBA00022801"/>
    </source>
</evidence>
<evidence type="ECO:0000313" key="7">
    <source>
        <dbReference type="Proteomes" id="UP000067434"/>
    </source>
</evidence>
<dbReference type="SUPFAM" id="SSF88688">
    <property type="entry name" value="Families 57/38 glycoside transferase middle domain"/>
    <property type="match status" value="1"/>
</dbReference>
<dbReference type="GO" id="GO:0006013">
    <property type="term" value="P:mannose metabolic process"/>
    <property type="evidence" value="ECO:0007669"/>
    <property type="project" value="InterPro"/>
</dbReference>
<dbReference type="InterPro" id="IPR037094">
    <property type="entry name" value="Glyco_hydro_38_cen_sf"/>
</dbReference>
<dbReference type="AlphaFoldDB" id="A0A0F7FI77"/>
<accession>A0A0F7FI77</accession>
<dbReference type="GO" id="GO:0009313">
    <property type="term" value="P:oligosaccharide catabolic process"/>
    <property type="evidence" value="ECO:0007669"/>
    <property type="project" value="TreeGrafter"/>
</dbReference>
<dbReference type="GeneID" id="25401202"/>
<dbReference type="Proteomes" id="UP000067434">
    <property type="component" value="Chromosome"/>
</dbReference>
<keyword evidence="3" id="KW-0378">Hydrolase</keyword>
<dbReference type="PATRIC" id="fig|1550241.5.peg.674"/>
<evidence type="ECO:0000313" key="6">
    <source>
        <dbReference type="EMBL" id="AKG38482.1"/>
    </source>
</evidence>
<dbReference type="PANTHER" id="PTHR46017:SF1">
    <property type="entry name" value="ALPHA-MANNOSIDASE 2C1"/>
    <property type="match status" value="1"/>
</dbReference>
<organism evidence="6 7">
    <name type="scientific">Infirmifilum uzonense</name>
    <dbReference type="NCBI Taxonomy" id="1550241"/>
    <lineage>
        <taxon>Archaea</taxon>
        <taxon>Thermoproteota</taxon>
        <taxon>Thermoprotei</taxon>
        <taxon>Thermofilales</taxon>
        <taxon>Thermofilaceae</taxon>
        <taxon>Infirmifilum</taxon>
    </lineage>
</organism>
<dbReference type="RefSeq" id="WP_052883892.1">
    <property type="nucleotide sequence ID" value="NZ_CP009961.1"/>
</dbReference>
<reference evidence="6 7" key="1">
    <citation type="journal article" date="2015" name="Stand. Genomic Sci.">
        <title>Complete genome sequence of and proposal of Thermofilum uzonense sp. nov. a novel hyperthermophilic crenarchaeon and emended description of the genus Thermofilum.</title>
        <authorList>
            <person name="Toshchakov S.V."/>
            <person name="Korzhenkov A.A."/>
            <person name="Samarov N.I."/>
            <person name="Mazunin I.O."/>
            <person name="Mozhey O.I."/>
            <person name="Shmyr I.S."/>
            <person name="Derbikova K.S."/>
            <person name="Taranov E.A."/>
            <person name="Dominova I.N."/>
            <person name="Bonch-Osmolovskaya E.A."/>
            <person name="Patrushev M.V."/>
            <person name="Podosokorskaya O.A."/>
            <person name="Kublanov I.V."/>
        </authorList>
    </citation>
    <scope>NUCLEOTIDE SEQUENCE [LARGE SCALE GENOMIC DNA]</scope>
    <source>
        <strain evidence="6 7">1807-2</strain>
    </source>
</reference>
<dbReference type="InterPro" id="IPR000602">
    <property type="entry name" value="Glyco_hydro_38_N"/>
</dbReference>
<dbReference type="Gene3D" id="2.70.98.30">
    <property type="entry name" value="Golgi alpha-mannosidase II, domain 4"/>
    <property type="match status" value="1"/>
</dbReference>
<protein>
    <recommendedName>
        <fullName evidence="5">Glycoside hydrolase family 38 central domain-containing protein</fullName>
    </recommendedName>
</protein>
<dbReference type="Pfam" id="PF07748">
    <property type="entry name" value="Glyco_hydro_38C"/>
    <property type="match status" value="1"/>
</dbReference>
<dbReference type="FunFam" id="3.20.110.10:FF:000002">
    <property type="entry name" value="alpha-mannosidase 2C1 isoform X1"/>
    <property type="match status" value="1"/>
</dbReference>
<dbReference type="GO" id="GO:0046872">
    <property type="term" value="F:metal ion binding"/>
    <property type="evidence" value="ECO:0007669"/>
    <property type="project" value="UniProtKB-KW"/>
</dbReference>
<keyword evidence="4" id="KW-0326">Glycosidase</keyword>
<dbReference type="OrthoDB" id="35948at2157"/>
<dbReference type="GO" id="GO:0004559">
    <property type="term" value="F:alpha-mannosidase activity"/>
    <property type="evidence" value="ECO:0007669"/>
    <property type="project" value="InterPro"/>
</dbReference>